<reference evidence="9" key="1">
    <citation type="journal article" date="2018" name="Front. Microbiol.">
        <title>Genome-Based Analysis Reveals the Taxonomy and Diversity of the Family Idiomarinaceae.</title>
        <authorList>
            <person name="Liu Y."/>
            <person name="Lai Q."/>
            <person name="Shao Z."/>
        </authorList>
    </citation>
    <scope>NUCLEOTIDE SEQUENCE [LARGE SCALE GENOMIC DNA]</scope>
    <source>
        <strain evidence="9">F23</strain>
    </source>
</reference>
<evidence type="ECO:0000256" key="2">
    <source>
        <dbReference type="ARBA" id="ARBA00022692"/>
    </source>
</evidence>
<feature type="transmembrane region" description="Helical" evidence="5">
    <location>
        <begin position="158"/>
        <end position="175"/>
    </location>
</feature>
<dbReference type="PANTHER" id="PTHR24221:SF653">
    <property type="entry name" value="TRANSPORT ATP-BINDING PROTEIN CYDC"/>
    <property type="match status" value="1"/>
</dbReference>
<evidence type="ECO:0000259" key="7">
    <source>
        <dbReference type="PROSITE" id="PS50929"/>
    </source>
</evidence>
<gene>
    <name evidence="8" type="ORF">CWE25_05955</name>
</gene>
<comment type="caution">
    <text evidence="8">The sequence shown here is derived from an EMBL/GenBank/DDBJ whole genome shotgun (WGS) entry which is preliminary data.</text>
</comment>
<dbReference type="InterPro" id="IPR036640">
    <property type="entry name" value="ABC1_TM_sf"/>
</dbReference>
<evidence type="ECO:0000313" key="9">
    <source>
        <dbReference type="Proteomes" id="UP000287330"/>
    </source>
</evidence>
<dbReference type="Gene3D" id="3.40.50.300">
    <property type="entry name" value="P-loop containing nucleotide triphosphate hydrolases"/>
    <property type="match status" value="1"/>
</dbReference>
<organism evidence="8 9">
    <name type="scientific">Idiomarina fontislapidosi</name>
    <dbReference type="NCBI Taxonomy" id="263723"/>
    <lineage>
        <taxon>Bacteria</taxon>
        <taxon>Pseudomonadati</taxon>
        <taxon>Pseudomonadota</taxon>
        <taxon>Gammaproteobacteria</taxon>
        <taxon>Alteromonadales</taxon>
        <taxon>Idiomarinaceae</taxon>
        <taxon>Idiomarina</taxon>
    </lineage>
</organism>
<feature type="transmembrane region" description="Helical" evidence="5">
    <location>
        <begin position="131"/>
        <end position="152"/>
    </location>
</feature>
<evidence type="ECO:0000256" key="4">
    <source>
        <dbReference type="ARBA" id="ARBA00023136"/>
    </source>
</evidence>
<dbReference type="GO" id="GO:0005886">
    <property type="term" value="C:plasma membrane"/>
    <property type="evidence" value="ECO:0007669"/>
    <property type="project" value="UniProtKB-SubCell"/>
</dbReference>
<dbReference type="InterPro" id="IPR011527">
    <property type="entry name" value="ABC1_TM_dom"/>
</dbReference>
<keyword evidence="3 5" id="KW-1133">Transmembrane helix</keyword>
<keyword evidence="9" id="KW-1185">Reference proteome</keyword>
<dbReference type="Pfam" id="PF00005">
    <property type="entry name" value="ABC_tran"/>
    <property type="match status" value="1"/>
</dbReference>
<feature type="transmembrane region" description="Helical" evidence="5">
    <location>
        <begin position="21"/>
        <end position="44"/>
    </location>
</feature>
<dbReference type="GO" id="GO:0140359">
    <property type="term" value="F:ABC-type transporter activity"/>
    <property type="evidence" value="ECO:0007669"/>
    <property type="project" value="InterPro"/>
</dbReference>
<dbReference type="InterPro" id="IPR027417">
    <property type="entry name" value="P-loop_NTPase"/>
</dbReference>
<protein>
    <recommendedName>
        <fullName evidence="10">ABC transporter ATP-binding protein</fullName>
    </recommendedName>
</protein>
<evidence type="ECO:0000256" key="3">
    <source>
        <dbReference type="ARBA" id="ARBA00022989"/>
    </source>
</evidence>
<evidence type="ECO:0000259" key="6">
    <source>
        <dbReference type="PROSITE" id="PS50893"/>
    </source>
</evidence>
<evidence type="ECO:0000256" key="1">
    <source>
        <dbReference type="ARBA" id="ARBA00004651"/>
    </source>
</evidence>
<dbReference type="PROSITE" id="PS50929">
    <property type="entry name" value="ABC_TM1F"/>
    <property type="match status" value="1"/>
</dbReference>
<dbReference type="GO" id="GO:0034040">
    <property type="term" value="F:ATPase-coupled lipid transmembrane transporter activity"/>
    <property type="evidence" value="ECO:0007669"/>
    <property type="project" value="TreeGrafter"/>
</dbReference>
<dbReference type="OrthoDB" id="9802264at2"/>
<feature type="domain" description="ABC transporter" evidence="6">
    <location>
        <begin position="334"/>
        <end position="531"/>
    </location>
</feature>
<feature type="domain" description="ABC transmembrane type-1" evidence="7">
    <location>
        <begin position="22"/>
        <end position="305"/>
    </location>
</feature>
<dbReference type="PROSITE" id="PS50893">
    <property type="entry name" value="ABC_TRANSPORTER_2"/>
    <property type="match status" value="1"/>
</dbReference>
<evidence type="ECO:0000313" key="8">
    <source>
        <dbReference type="EMBL" id="RUO57211.1"/>
    </source>
</evidence>
<dbReference type="InterPro" id="IPR039421">
    <property type="entry name" value="Type_1_exporter"/>
</dbReference>
<evidence type="ECO:0008006" key="10">
    <source>
        <dbReference type="Google" id="ProtNLM"/>
    </source>
</evidence>
<sequence length="534" mass="60074">MVRPVGFQPWLKSFYDHRWQWIFGFALALVTVVAGIGLLALSGWFITASALFITVNIYAPGSGIRFFAVTRTVARYVERLVNHDLVLKIQARWRIAWFKYFQRDAYQGLARFRVAHAIQGLTRHIEAMDNLWLRLAMPTITTAAVSLCFAIWFSFYSLALAGIVIATWLAASWAISRLATYSLLQAVSVEKYQQRMRSRGMALTESMEETLAWQQFEKQSQSISEYSAKTERAFNAEQQRTHRIKLYLEWLTHGAIVAIYLLALQLFADSAEQVSTAEVVMLLLAALAWQELLLELPQQWQSYGRTALASRRLLAKTTGDESVASVIQSDDGALSFQAVSVYRQGRQLFNPMSCSAQAGQWLWLSAPSGEGKSTLLNATAGMHHAVDGVIAVPELARFSYLTQHTDVLDDTTFNNLTLGREISEQRLWTVLEWVELAERIRQLPAQLHTPIGEQGVRLSGGQYRRLALARALVEEAPLLILDEPFSGLDSALAERITMRLMRVCPQTIVLVASHHVPAFVQAHEAHQVIQLSHS</sequence>
<dbReference type="RefSeq" id="WP_110573872.1">
    <property type="nucleotide sequence ID" value="NZ_PIPV01000003.1"/>
</dbReference>
<proteinExistence type="predicted"/>
<feature type="transmembrane region" description="Helical" evidence="5">
    <location>
        <begin position="247"/>
        <end position="268"/>
    </location>
</feature>
<dbReference type="InterPro" id="IPR003439">
    <property type="entry name" value="ABC_transporter-like_ATP-bd"/>
</dbReference>
<dbReference type="Proteomes" id="UP000287330">
    <property type="component" value="Unassembled WGS sequence"/>
</dbReference>
<dbReference type="AlphaFoldDB" id="A0A432Y8J1"/>
<dbReference type="PANTHER" id="PTHR24221">
    <property type="entry name" value="ATP-BINDING CASSETTE SUB-FAMILY B"/>
    <property type="match status" value="1"/>
</dbReference>
<dbReference type="EMBL" id="PIPV01000003">
    <property type="protein sequence ID" value="RUO57211.1"/>
    <property type="molecule type" value="Genomic_DNA"/>
</dbReference>
<name>A0A432Y8J1_9GAMM</name>
<keyword evidence="2 5" id="KW-0812">Transmembrane</keyword>
<keyword evidence="4 5" id="KW-0472">Membrane</keyword>
<dbReference type="GO" id="GO:0016887">
    <property type="term" value="F:ATP hydrolysis activity"/>
    <property type="evidence" value="ECO:0007669"/>
    <property type="project" value="InterPro"/>
</dbReference>
<dbReference type="Gene3D" id="1.20.1560.10">
    <property type="entry name" value="ABC transporter type 1, transmembrane domain"/>
    <property type="match status" value="1"/>
</dbReference>
<comment type="subcellular location">
    <subcellularLocation>
        <location evidence="1">Cell membrane</location>
        <topology evidence="1">Multi-pass membrane protein</topology>
    </subcellularLocation>
</comment>
<dbReference type="SUPFAM" id="SSF52540">
    <property type="entry name" value="P-loop containing nucleoside triphosphate hydrolases"/>
    <property type="match status" value="1"/>
</dbReference>
<dbReference type="GO" id="GO:0005524">
    <property type="term" value="F:ATP binding"/>
    <property type="evidence" value="ECO:0007669"/>
    <property type="project" value="InterPro"/>
</dbReference>
<accession>A0A432Y8J1</accession>
<dbReference type="SUPFAM" id="SSF90123">
    <property type="entry name" value="ABC transporter transmembrane region"/>
    <property type="match status" value="1"/>
</dbReference>
<evidence type="ECO:0000256" key="5">
    <source>
        <dbReference type="SAM" id="Phobius"/>
    </source>
</evidence>
<feature type="transmembrane region" description="Helical" evidence="5">
    <location>
        <begin position="50"/>
        <end position="69"/>
    </location>
</feature>